<dbReference type="CDD" id="cd00018">
    <property type="entry name" value="AP2"/>
    <property type="match status" value="1"/>
</dbReference>
<comment type="similarity">
    <text evidence="8">Belongs to the AP2/ERF transcription factor family. ERF subfamily.</text>
</comment>
<dbReference type="Proteomes" id="UP001055439">
    <property type="component" value="Chromosome 9"/>
</dbReference>
<feature type="region of interest" description="Disordered" evidence="9">
    <location>
        <begin position="14"/>
        <end position="85"/>
    </location>
</feature>
<evidence type="ECO:0000256" key="1">
    <source>
        <dbReference type="ARBA" id="ARBA00004123"/>
    </source>
</evidence>
<dbReference type="FunFam" id="3.30.730.10:FF:000001">
    <property type="entry name" value="Ethylene-responsive transcription factor 2"/>
    <property type="match status" value="1"/>
</dbReference>
<evidence type="ECO:0000256" key="8">
    <source>
        <dbReference type="ARBA" id="ARBA00024343"/>
    </source>
</evidence>
<dbReference type="InterPro" id="IPR001471">
    <property type="entry name" value="AP2/ERF_dom"/>
</dbReference>
<protein>
    <submittedName>
        <fullName evidence="11">Element-binding protein</fullName>
    </submittedName>
</protein>
<dbReference type="InterPro" id="IPR016177">
    <property type="entry name" value="DNA-bd_dom_sf"/>
</dbReference>
<feature type="compositionally biased region" description="Basic and acidic residues" evidence="9">
    <location>
        <begin position="178"/>
        <end position="190"/>
    </location>
</feature>
<evidence type="ECO:0000256" key="2">
    <source>
        <dbReference type="ARBA" id="ARBA00023015"/>
    </source>
</evidence>
<dbReference type="EMBL" id="CP097511">
    <property type="protein sequence ID" value="URE43465.1"/>
    <property type="molecule type" value="Genomic_DNA"/>
</dbReference>
<dbReference type="GO" id="GO:0005634">
    <property type="term" value="C:nucleus"/>
    <property type="evidence" value="ECO:0007669"/>
    <property type="project" value="UniProtKB-SubCell"/>
</dbReference>
<organism evidence="11 12">
    <name type="scientific">Musa troglodytarum</name>
    <name type="common">fe'i banana</name>
    <dbReference type="NCBI Taxonomy" id="320322"/>
    <lineage>
        <taxon>Eukaryota</taxon>
        <taxon>Viridiplantae</taxon>
        <taxon>Streptophyta</taxon>
        <taxon>Embryophyta</taxon>
        <taxon>Tracheophyta</taxon>
        <taxon>Spermatophyta</taxon>
        <taxon>Magnoliopsida</taxon>
        <taxon>Liliopsida</taxon>
        <taxon>Zingiberales</taxon>
        <taxon>Musaceae</taxon>
        <taxon>Musa</taxon>
    </lineage>
</organism>
<accession>A0A9E7I0B8</accession>
<feature type="compositionally biased region" description="Low complexity" evidence="9">
    <location>
        <begin position="191"/>
        <end position="204"/>
    </location>
</feature>
<dbReference type="GO" id="GO:0045893">
    <property type="term" value="P:positive regulation of DNA-templated transcription"/>
    <property type="evidence" value="ECO:0007669"/>
    <property type="project" value="TreeGrafter"/>
</dbReference>
<keyword evidence="4" id="KW-0238">DNA-binding</keyword>
<evidence type="ECO:0000256" key="9">
    <source>
        <dbReference type="SAM" id="MobiDB-lite"/>
    </source>
</evidence>
<dbReference type="AlphaFoldDB" id="A0A9E7I0B8"/>
<keyword evidence="6" id="KW-0804">Transcription</keyword>
<dbReference type="GO" id="GO:0006950">
    <property type="term" value="P:response to stress"/>
    <property type="evidence" value="ECO:0007669"/>
    <property type="project" value="TreeGrafter"/>
</dbReference>
<evidence type="ECO:0000256" key="4">
    <source>
        <dbReference type="ARBA" id="ARBA00023125"/>
    </source>
</evidence>
<evidence type="ECO:0000256" key="5">
    <source>
        <dbReference type="ARBA" id="ARBA00023159"/>
    </source>
</evidence>
<reference evidence="11" key="1">
    <citation type="submission" date="2022-05" db="EMBL/GenBank/DDBJ databases">
        <title>The Musa troglodytarum L. genome provides insights into the mechanism of non-climacteric behaviour and enrichment of carotenoids.</title>
        <authorList>
            <person name="Wang J."/>
        </authorList>
    </citation>
    <scope>NUCLEOTIDE SEQUENCE</scope>
    <source>
        <tissue evidence="11">Leaf</tissue>
    </source>
</reference>
<dbReference type="PANTHER" id="PTHR31241">
    <property type="entry name" value="DEHYDRATION-RESPONSIVE ELEMENT-BINDING PROTEIN 2C"/>
    <property type="match status" value="1"/>
</dbReference>
<evidence type="ECO:0000313" key="11">
    <source>
        <dbReference type="EMBL" id="URE43465.1"/>
    </source>
</evidence>
<dbReference type="Pfam" id="PF00847">
    <property type="entry name" value="AP2"/>
    <property type="match status" value="1"/>
</dbReference>
<dbReference type="SMART" id="SM00380">
    <property type="entry name" value="AP2"/>
    <property type="match status" value="1"/>
</dbReference>
<sequence>MAVDQCCVFLRTGGRSQSGRAEGKKRQAPRGHDGPNSVAETIARWREHNSQPDADNCVRRAPAKGSKKGCMKGKGGPDNPNCQYRGVRQRTWGKWVAEIREPNRGNRLWLGTFPTALEAAIAYDEAARAMYGPYARLNLPERSGDGQLGAANGSCESSVTSHHSHSDAGISSTGETEVIPKIEKMDERDNGPSSAGAPTSTPSGNHKMEHSQPGYWNEDFPIDEFFLEGMLDGVDADCTDTYHQIGMGDGDAYRRHGDVSDFAFHPQNSDAEMVGAFPHIDEGLNDGYRRPGWASPARTTGGGAATADDNGYVFAELYTTTMRGGYFDPAESCAVRLLVSPDDGCSSVTDVNGGDRGAALRFQNTTIPGQYADLDVYAAGPLAFKPAYCPPKTTRS</sequence>
<dbReference type="PRINTS" id="PR00367">
    <property type="entry name" value="ETHRSPELEMNT"/>
</dbReference>
<keyword evidence="12" id="KW-1185">Reference proteome</keyword>
<feature type="domain" description="AP2/ERF" evidence="10">
    <location>
        <begin position="83"/>
        <end position="140"/>
    </location>
</feature>
<keyword evidence="7" id="KW-0539">Nucleus</keyword>
<keyword evidence="5" id="KW-0010">Activator</keyword>
<dbReference type="SUPFAM" id="SSF54171">
    <property type="entry name" value="DNA-binding domain"/>
    <property type="match status" value="1"/>
</dbReference>
<dbReference type="PANTHER" id="PTHR31241:SF62">
    <property type="entry name" value="DEHYDRATION-RESPONSIVE ELEMENT-BINDING PROTEIN 2D"/>
    <property type="match status" value="1"/>
</dbReference>
<comment type="subcellular location">
    <subcellularLocation>
        <location evidence="1">Nucleus</location>
    </subcellularLocation>
</comment>
<dbReference type="GO" id="GO:0003700">
    <property type="term" value="F:DNA-binding transcription factor activity"/>
    <property type="evidence" value="ECO:0007669"/>
    <property type="project" value="InterPro"/>
</dbReference>
<evidence type="ECO:0000256" key="6">
    <source>
        <dbReference type="ARBA" id="ARBA00023163"/>
    </source>
</evidence>
<feature type="compositionally biased region" description="Basic and acidic residues" evidence="9">
    <location>
        <begin position="21"/>
        <end position="33"/>
    </location>
</feature>
<dbReference type="InterPro" id="IPR036955">
    <property type="entry name" value="AP2/ERF_dom_sf"/>
</dbReference>
<dbReference type="PROSITE" id="PS51032">
    <property type="entry name" value="AP2_ERF"/>
    <property type="match status" value="1"/>
</dbReference>
<dbReference type="Gene3D" id="3.30.730.10">
    <property type="entry name" value="AP2/ERF domain"/>
    <property type="match status" value="1"/>
</dbReference>
<feature type="compositionally biased region" description="Basic residues" evidence="9">
    <location>
        <begin position="61"/>
        <end position="71"/>
    </location>
</feature>
<keyword evidence="2" id="KW-0805">Transcription regulation</keyword>
<dbReference type="OrthoDB" id="550883at2759"/>
<evidence type="ECO:0000259" key="10">
    <source>
        <dbReference type="PROSITE" id="PS51032"/>
    </source>
</evidence>
<dbReference type="GO" id="GO:0000976">
    <property type="term" value="F:transcription cis-regulatory region binding"/>
    <property type="evidence" value="ECO:0007669"/>
    <property type="project" value="TreeGrafter"/>
</dbReference>
<name>A0A9E7I0B8_9LILI</name>
<feature type="region of interest" description="Disordered" evidence="9">
    <location>
        <begin position="145"/>
        <end position="215"/>
    </location>
</feature>
<evidence type="ECO:0000256" key="7">
    <source>
        <dbReference type="ARBA" id="ARBA00023242"/>
    </source>
</evidence>
<gene>
    <name evidence="11" type="ORF">MUK42_14012</name>
</gene>
<keyword evidence="3" id="KW-0346">Stress response</keyword>
<evidence type="ECO:0000313" key="12">
    <source>
        <dbReference type="Proteomes" id="UP001055439"/>
    </source>
</evidence>
<evidence type="ECO:0000256" key="3">
    <source>
        <dbReference type="ARBA" id="ARBA00023016"/>
    </source>
</evidence>
<proteinExistence type="inferred from homology"/>